<dbReference type="GO" id="GO:0003724">
    <property type="term" value="F:RNA helicase activity"/>
    <property type="evidence" value="ECO:0007669"/>
    <property type="project" value="UniProtKB-EC"/>
</dbReference>
<evidence type="ECO:0000259" key="6">
    <source>
        <dbReference type="Pfam" id="PF22527"/>
    </source>
</evidence>
<dbReference type="InterPro" id="IPR055206">
    <property type="entry name" value="DEXQc_SUV3"/>
</dbReference>
<dbReference type="Pfam" id="PF22527">
    <property type="entry name" value="DEXQc_Suv3"/>
    <property type="match status" value="1"/>
</dbReference>
<feature type="non-terminal residue" evidence="7">
    <location>
        <position position="1"/>
    </location>
</feature>
<dbReference type="InterPro" id="IPR050699">
    <property type="entry name" value="RNA-DNA_Helicase"/>
</dbReference>
<evidence type="ECO:0000256" key="4">
    <source>
        <dbReference type="ARBA" id="ARBA00022840"/>
    </source>
</evidence>
<protein>
    <recommendedName>
        <fullName evidence="6">ATP-dependent RNA helicase SUV3 DEXQ-box helicase domain-containing protein</fullName>
    </recommendedName>
</protein>
<evidence type="ECO:0000313" key="7">
    <source>
        <dbReference type="EMBL" id="EFX64912.1"/>
    </source>
</evidence>
<dbReference type="STRING" id="6669.E9HTL8"/>
<dbReference type="OrthoDB" id="6692397at2759"/>
<dbReference type="InterPro" id="IPR027417">
    <property type="entry name" value="P-loop_NTPase"/>
</dbReference>
<comment type="catalytic activity">
    <reaction evidence="5">
        <text>ATP + H2O = ADP + phosphate + H(+)</text>
        <dbReference type="Rhea" id="RHEA:13065"/>
        <dbReference type="ChEBI" id="CHEBI:15377"/>
        <dbReference type="ChEBI" id="CHEBI:15378"/>
        <dbReference type="ChEBI" id="CHEBI:30616"/>
        <dbReference type="ChEBI" id="CHEBI:43474"/>
        <dbReference type="ChEBI" id="CHEBI:456216"/>
        <dbReference type="EC" id="3.6.4.13"/>
    </reaction>
</comment>
<keyword evidence="3" id="KW-0347">Helicase</keyword>
<dbReference type="KEGG" id="dpx:DAPPUDRAFT_65819"/>
<dbReference type="Gene3D" id="3.40.50.300">
    <property type="entry name" value="P-loop containing nucleotide triphosphate hydrolases"/>
    <property type="match status" value="1"/>
</dbReference>
<dbReference type="HOGENOM" id="CLU_2392177_0_0_1"/>
<dbReference type="GO" id="GO:0016787">
    <property type="term" value="F:hydrolase activity"/>
    <property type="evidence" value="ECO:0007669"/>
    <property type="project" value="UniProtKB-KW"/>
</dbReference>
<dbReference type="OMA" id="TSEVYCK"/>
<dbReference type="Proteomes" id="UP000000305">
    <property type="component" value="Unassembled WGS sequence"/>
</dbReference>
<name>E9HTL8_DAPPU</name>
<organism evidence="7 8">
    <name type="scientific">Daphnia pulex</name>
    <name type="common">Water flea</name>
    <dbReference type="NCBI Taxonomy" id="6669"/>
    <lineage>
        <taxon>Eukaryota</taxon>
        <taxon>Metazoa</taxon>
        <taxon>Ecdysozoa</taxon>
        <taxon>Arthropoda</taxon>
        <taxon>Crustacea</taxon>
        <taxon>Branchiopoda</taxon>
        <taxon>Diplostraca</taxon>
        <taxon>Cladocera</taxon>
        <taxon>Anomopoda</taxon>
        <taxon>Daphniidae</taxon>
        <taxon>Daphnia</taxon>
    </lineage>
</organism>
<keyword evidence="4" id="KW-0067">ATP-binding</keyword>
<keyword evidence="8" id="KW-1185">Reference proteome</keyword>
<feature type="domain" description="ATP-dependent RNA helicase SUV3 DEXQ-box helicase" evidence="6">
    <location>
        <begin position="1"/>
        <end position="92"/>
    </location>
</feature>
<evidence type="ECO:0000256" key="2">
    <source>
        <dbReference type="ARBA" id="ARBA00022801"/>
    </source>
</evidence>
<evidence type="ECO:0000256" key="5">
    <source>
        <dbReference type="ARBA" id="ARBA00047984"/>
    </source>
</evidence>
<dbReference type="eggNOG" id="KOG0953">
    <property type="taxonomic scope" value="Eukaryota"/>
</dbReference>
<evidence type="ECO:0000256" key="3">
    <source>
        <dbReference type="ARBA" id="ARBA00022806"/>
    </source>
</evidence>
<dbReference type="PANTHER" id="PTHR12131:SF1">
    <property type="entry name" value="ATP-DEPENDENT RNA HELICASE SUPV3L1, MITOCHONDRIAL-RELATED"/>
    <property type="match status" value="1"/>
</dbReference>
<evidence type="ECO:0000313" key="8">
    <source>
        <dbReference type="Proteomes" id="UP000000305"/>
    </source>
</evidence>
<keyword evidence="1" id="KW-0547">Nucleotide-binding</keyword>
<dbReference type="InParanoid" id="E9HTL8"/>
<dbReference type="GO" id="GO:0005524">
    <property type="term" value="F:ATP binding"/>
    <property type="evidence" value="ECO:0007669"/>
    <property type="project" value="UniProtKB-KW"/>
</dbReference>
<dbReference type="PANTHER" id="PTHR12131">
    <property type="entry name" value="ATP-DEPENDENT RNA AND DNA HELICASE"/>
    <property type="match status" value="1"/>
</dbReference>
<accession>E9HTL8</accession>
<dbReference type="EMBL" id="GL732778">
    <property type="protein sequence ID" value="EFX64912.1"/>
    <property type="molecule type" value="Genomic_DNA"/>
</dbReference>
<reference evidence="7 8" key="1">
    <citation type="journal article" date="2011" name="Science">
        <title>The ecoresponsive genome of Daphnia pulex.</title>
        <authorList>
            <person name="Colbourne J.K."/>
            <person name="Pfrender M.E."/>
            <person name="Gilbert D."/>
            <person name="Thomas W.K."/>
            <person name="Tucker A."/>
            <person name="Oakley T.H."/>
            <person name="Tokishita S."/>
            <person name="Aerts A."/>
            <person name="Arnold G.J."/>
            <person name="Basu M.K."/>
            <person name="Bauer D.J."/>
            <person name="Caceres C.E."/>
            <person name="Carmel L."/>
            <person name="Casola C."/>
            <person name="Choi J.H."/>
            <person name="Detter J.C."/>
            <person name="Dong Q."/>
            <person name="Dusheyko S."/>
            <person name="Eads B.D."/>
            <person name="Frohlich T."/>
            <person name="Geiler-Samerotte K.A."/>
            <person name="Gerlach D."/>
            <person name="Hatcher P."/>
            <person name="Jogdeo S."/>
            <person name="Krijgsveld J."/>
            <person name="Kriventseva E.V."/>
            <person name="Kultz D."/>
            <person name="Laforsch C."/>
            <person name="Lindquist E."/>
            <person name="Lopez J."/>
            <person name="Manak J.R."/>
            <person name="Muller J."/>
            <person name="Pangilinan J."/>
            <person name="Patwardhan R.P."/>
            <person name="Pitluck S."/>
            <person name="Pritham E.J."/>
            <person name="Rechtsteiner A."/>
            <person name="Rho M."/>
            <person name="Rogozin I.B."/>
            <person name="Sakarya O."/>
            <person name="Salamov A."/>
            <person name="Schaack S."/>
            <person name="Shapiro H."/>
            <person name="Shiga Y."/>
            <person name="Skalitzky C."/>
            <person name="Smith Z."/>
            <person name="Souvorov A."/>
            <person name="Sung W."/>
            <person name="Tang Z."/>
            <person name="Tsuchiya D."/>
            <person name="Tu H."/>
            <person name="Vos H."/>
            <person name="Wang M."/>
            <person name="Wolf Y.I."/>
            <person name="Yamagata H."/>
            <person name="Yamada T."/>
            <person name="Ye Y."/>
            <person name="Shaw J.R."/>
            <person name="Andrews J."/>
            <person name="Crease T.J."/>
            <person name="Tang H."/>
            <person name="Lucas S.M."/>
            <person name="Robertson H.M."/>
            <person name="Bork P."/>
            <person name="Koonin E.V."/>
            <person name="Zdobnov E.M."/>
            <person name="Grigoriev I.V."/>
            <person name="Lynch M."/>
            <person name="Boore J.L."/>
        </authorList>
    </citation>
    <scope>NUCLEOTIDE SEQUENCE [LARGE SCALE GENOMIC DNA]</scope>
</reference>
<gene>
    <name evidence="7" type="ORF">DAPPUDRAFT_65819</name>
</gene>
<evidence type="ECO:0000256" key="1">
    <source>
        <dbReference type="ARBA" id="ARBA00022741"/>
    </source>
</evidence>
<keyword evidence="2" id="KW-0378">Hydrolase</keyword>
<dbReference type="AlphaFoldDB" id="E9HTL8"/>
<proteinExistence type="predicted"/>
<sequence length="94" mass="10591">YPEARAFTRKIVFHSGPTNSGKTYHVLERFCNSNQESYCGPFKFLTSEVYCKCNQRGCPCDLITGEERNFANDIDKSPSSHVSCTVEMISVNTP</sequence>